<dbReference type="GO" id="GO:0016810">
    <property type="term" value="F:hydrolase activity, acting on carbon-nitrogen (but not peptide) bonds"/>
    <property type="evidence" value="ECO:0007669"/>
    <property type="project" value="InterPro"/>
</dbReference>
<evidence type="ECO:0000313" key="6">
    <source>
        <dbReference type="EMBL" id="EMA70074.1"/>
    </source>
</evidence>
<accession>M0PKD6</accession>
<dbReference type="AlphaFoldDB" id="M0PKD6"/>
<dbReference type="InterPro" id="IPR050287">
    <property type="entry name" value="MTA/SAH_deaminase"/>
</dbReference>
<evidence type="ECO:0000256" key="2">
    <source>
        <dbReference type="ARBA" id="ARBA00022801"/>
    </source>
</evidence>
<keyword evidence="2 6" id="KW-0378">Hydrolase</keyword>
<evidence type="ECO:0000256" key="3">
    <source>
        <dbReference type="ARBA" id="ARBA00022833"/>
    </source>
</evidence>
<evidence type="ECO:0000259" key="5">
    <source>
        <dbReference type="Pfam" id="PF22039"/>
    </source>
</evidence>
<keyword evidence="1" id="KW-0479">Metal-binding</keyword>
<dbReference type="Gene3D" id="3.20.20.140">
    <property type="entry name" value="Metal-dependent hydrolases"/>
    <property type="match status" value="1"/>
</dbReference>
<dbReference type="InterPro" id="IPR032466">
    <property type="entry name" value="Metal_Hydrolase"/>
</dbReference>
<dbReference type="Pfam" id="PF01979">
    <property type="entry name" value="Amidohydro_1"/>
    <property type="match status" value="1"/>
</dbReference>
<dbReference type="InterPro" id="IPR006680">
    <property type="entry name" value="Amidohydro-rel"/>
</dbReference>
<dbReference type="Pfam" id="PF22039">
    <property type="entry name" value="HUTI_composite_bact"/>
    <property type="match status" value="1"/>
</dbReference>
<feature type="domain" description="Amidohydrolase-related" evidence="4">
    <location>
        <begin position="59"/>
        <end position="437"/>
    </location>
</feature>
<protein>
    <submittedName>
        <fullName evidence="6">Chlorohydrolase</fullName>
    </submittedName>
</protein>
<comment type="caution">
    <text evidence="6">The sequence shown here is derived from an EMBL/GenBank/DDBJ whole genome shotgun (WGS) entry which is preliminary data.</text>
</comment>
<dbReference type="PANTHER" id="PTHR43794:SF11">
    <property type="entry name" value="AMIDOHYDROLASE-RELATED DOMAIN-CONTAINING PROTEIN"/>
    <property type="match status" value="1"/>
</dbReference>
<dbReference type="STRING" id="1230456.C468_01025"/>
<dbReference type="GO" id="GO:0046872">
    <property type="term" value="F:metal ion binding"/>
    <property type="evidence" value="ECO:0007669"/>
    <property type="project" value="UniProtKB-KW"/>
</dbReference>
<dbReference type="InterPro" id="IPR054418">
    <property type="entry name" value="MQNX/HUTI_composite_N"/>
</dbReference>
<feature type="domain" description="Aminodeoxyfutalosine deaminase/Imidazolonepropionase-like composite" evidence="5">
    <location>
        <begin position="24"/>
        <end position="46"/>
    </location>
</feature>
<organism evidence="6 7">
    <name type="scientific">Halorubrum kocurii JCM 14978</name>
    <dbReference type="NCBI Taxonomy" id="1230456"/>
    <lineage>
        <taxon>Archaea</taxon>
        <taxon>Methanobacteriati</taxon>
        <taxon>Methanobacteriota</taxon>
        <taxon>Stenosarchaea group</taxon>
        <taxon>Halobacteria</taxon>
        <taxon>Halobacteriales</taxon>
        <taxon>Haloferacaceae</taxon>
        <taxon>Halorubrum</taxon>
    </lineage>
</organism>
<dbReference type="SUPFAM" id="SSF51338">
    <property type="entry name" value="Composite domain of metallo-dependent hydrolases"/>
    <property type="match status" value="1"/>
</dbReference>
<dbReference type="Proteomes" id="UP000011546">
    <property type="component" value="Unassembled WGS sequence"/>
</dbReference>
<dbReference type="Gene3D" id="2.30.40.10">
    <property type="entry name" value="Urease, subunit C, domain 1"/>
    <property type="match status" value="1"/>
</dbReference>
<dbReference type="InterPro" id="IPR011059">
    <property type="entry name" value="Metal-dep_hydrolase_composite"/>
</dbReference>
<keyword evidence="3" id="KW-0862">Zinc</keyword>
<reference evidence="6 7" key="1">
    <citation type="journal article" date="2014" name="PLoS Genet.">
        <title>Phylogenetically driven sequencing of extremely halophilic archaea reveals strategies for static and dynamic osmo-response.</title>
        <authorList>
            <person name="Becker E.A."/>
            <person name="Seitzer P.M."/>
            <person name="Tritt A."/>
            <person name="Larsen D."/>
            <person name="Krusor M."/>
            <person name="Yao A.I."/>
            <person name="Wu D."/>
            <person name="Madern D."/>
            <person name="Eisen J.A."/>
            <person name="Darling A.E."/>
            <person name="Facciotti M.T."/>
        </authorList>
    </citation>
    <scope>NUCLEOTIDE SEQUENCE [LARGE SCALE GENOMIC DNA]</scope>
    <source>
        <strain evidence="6 7">JCM 14978</strain>
    </source>
</reference>
<proteinExistence type="predicted"/>
<dbReference type="PANTHER" id="PTHR43794">
    <property type="entry name" value="AMINOHYDROLASE SSNA-RELATED"/>
    <property type="match status" value="1"/>
</dbReference>
<dbReference type="PATRIC" id="fig|1230456.3.peg.190"/>
<sequence length="475" mass="50435">MVSLLITNGIVVTQNSDREVLENGAVAVDGDTIVDVGPTARLDEKYDSDRRIDATGKAVIPGLVNPHTHVSDILLRGSCGTDRGLYDWLFNVKQPGIAAMTETDHEIAAALYCAEALSAGITTFVENDGELPHGALDTMEAKFDAYRTAGARSIYARGVRDLPPDEAFVALIERISRRDPAVDTPGQGRYVEHIDDWLDELESLYDEYHGTADGRHEIWVAPAIVEGMTDDGLSETYQFAAEHDVMTTIHTAEAPVQAGGALSPIEHLRNAGSLGEHALLAHCVQVNERDLRLLAETDTRVAHNIASNLALGNGFAPVPAMRARGIAVGIGTDNSTLSDTVNLLADLRLAGLAHKGHHTDPGVVTAGEALDMVTIEAARAIRKGNELGSLERAKQADLAVVDIDAPRLTPSPDIVRALVHQTLGSEVETVVCGGEVVVEDGTAVGIADAYPDLLDRAREAAERVTVASGIADGSV</sequence>
<dbReference type="EMBL" id="AOJH01000006">
    <property type="protein sequence ID" value="EMA70074.1"/>
    <property type="molecule type" value="Genomic_DNA"/>
</dbReference>
<evidence type="ECO:0000259" key="4">
    <source>
        <dbReference type="Pfam" id="PF01979"/>
    </source>
</evidence>
<name>M0PKD6_9EURY</name>
<evidence type="ECO:0000256" key="1">
    <source>
        <dbReference type="ARBA" id="ARBA00022723"/>
    </source>
</evidence>
<evidence type="ECO:0000313" key="7">
    <source>
        <dbReference type="Proteomes" id="UP000011546"/>
    </source>
</evidence>
<dbReference type="OrthoDB" id="24954at2157"/>
<dbReference type="RefSeq" id="WP_008846986.1">
    <property type="nucleotide sequence ID" value="NZ_AOJH01000006.1"/>
</dbReference>
<keyword evidence="7" id="KW-1185">Reference proteome</keyword>
<dbReference type="SUPFAM" id="SSF51556">
    <property type="entry name" value="Metallo-dependent hydrolases"/>
    <property type="match status" value="1"/>
</dbReference>
<gene>
    <name evidence="6" type="ORF">C468_01025</name>
</gene>